<dbReference type="InterPro" id="IPR035892">
    <property type="entry name" value="C2_domain_sf"/>
</dbReference>
<feature type="compositionally biased region" description="Basic and acidic residues" evidence="2">
    <location>
        <begin position="594"/>
        <end position="605"/>
    </location>
</feature>
<evidence type="ECO:0000256" key="2">
    <source>
        <dbReference type="SAM" id="MobiDB-lite"/>
    </source>
</evidence>
<dbReference type="Pfam" id="PF00168">
    <property type="entry name" value="C2"/>
    <property type="match status" value="1"/>
</dbReference>
<dbReference type="Proteomes" id="UP000009168">
    <property type="component" value="Unassembled WGS sequence"/>
</dbReference>
<keyword evidence="3" id="KW-1133">Transmembrane helix</keyword>
<sequence>MSTYKSQGFGQQPFIIQQTELQKKGNQIIDQREYNYNGFIQTSEGQENNQIKRSAPPQSFAKQDTFQPSSSAYQPGVANISQSQTPFQVQSQFQSAVLNKTTAQNQLAQNNPAPLANQMINQSQQVGYKPSNMSQYQNQAYQDNQIGNSQYRVIQQRDLNSQYRPQSASNQGIGQQARLDSNIPYERQSNQYGQNPVIANQSIVQTANEGIYSQRNNNVQFSSNNLQIENLTARVPAAPSEIKKNQIINQQEYIENNNPKSNDYHKQGSKFPPSQSYYNSALLQEIKPADFNEFNVEEQQSLFHQYAQFFFACGYQLDSQIGDEQTLQILNMPSNQFDLEVLQQIKDEANVQDNYTVRQFLDVYIKAISVLENRMDQQEKMIQLAKDKLNELIQLQEQARINEQTNHNQQSTLYIEIQKAKGLDRQSQYITRIQFDINQYTETRRSNFSSDPVFDEEFKLKINNPNSILTFSLVDAATGKVVGYVTQKLKQFFHQKKIDEWYILEDQGGALGDITKQISIAIQWVHSERLYYENILRENDYFEPIIKDQEEKLNDTIELLKILRQPFERDIEAFRLEQEDLQQEKKKKSKKRSKPEVPGEQHVEEEGNCWTSCMAIFESDEEPKKASLKEIKTQDHGLVAFENQQQDLNVKQKEQQSDLDEAIDFKNKLVYIYIILSAAVCFFKPNFIDVCISLILQSDIFKLNPQNCNRLSIVLLLSLFFDILWMALFTSSWFNYMPSSGFNMILFLILEITMAIVKVIITLVLQKIKLEQTQNQLNLQQPNPYPMNNNNNYNNNNHQNYNYAAAL</sequence>
<keyword evidence="1" id="KW-0175">Coiled coil</keyword>
<dbReference type="GeneID" id="7832244"/>
<keyword evidence="6" id="KW-1185">Reference proteome</keyword>
<feature type="transmembrane region" description="Helical" evidence="3">
    <location>
        <begin position="670"/>
        <end position="696"/>
    </location>
</feature>
<evidence type="ECO:0000313" key="5">
    <source>
        <dbReference type="EMBL" id="EAR85384.2"/>
    </source>
</evidence>
<dbReference type="AlphaFoldDB" id="I7MD28"/>
<evidence type="ECO:0000256" key="3">
    <source>
        <dbReference type="SAM" id="Phobius"/>
    </source>
</evidence>
<feature type="transmembrane region" description="Helical" evidence="3">
    <location>
        <begin position="741"/>
        <end position="765"/>
    </location>
</feature>
<evidence type="ECO:0000259" key="4">
    <source>
        <dbReference type="SMART" id="SM00239"/>
    </source>
</evidence>
<reference evidence="6" key="1">
    <citation type="journal article" date="2006" name="PLoS Biol.">
        <title>Macronuclear genome sequence of the ciliate Tetrahymena thermophila, a model eukaryote.</title>
        <authorList>
            <person name="Eisen J.A."/>
            <person name="Coyne R.S."/>
            <person name="Wu M."/>
            <person name="Wu D."/>
            <person name="Thiagarajan M."/>
            <person name="Wortman J.R."/>
            <person name="Badger J.H."/>
            <person name="Ren Q."/>
            <person name="Amedeo P."/>
            <person name="Jones K.M."/>
            <person name="Tallon L.J."/>
            <person name="Delcher A.L."/>
            <person name="Salzberg S.L."/>
            <person name="Silva J.C."/>
            <person name="Haas B.J."/>
            <person name="Majoros W.H."/>
            <person name="Farzad M."/>
            <person name="Carlton J.M."/>
            <person name="Smith R.K. Jr."/>
            <person name="Garg J."/>
            <person name="Pearlman R.E."/>
            <person name="Karrer K.M."/>
            <person name="Sun L."/>
            <person name="Manning G."/>
            <person name="Elde N.C."/>
            <person name="Turkewitz A.P."/>
            <person name="Asai D.J."/>
            <person name="Wilkes D.E."/>
            <person name="Wang Y."/>
            <person name="Cai H."/>
            <person name="Collins K."/>
            <person name="Stewart B.A."/>
            <person name="Lee S.R."/>
            <person name="Wilamowska K."/>
            <person name="Weinberg Z."/>
            <person name="Ruzzo W.L."/>
            <person name="Wloga D."/>
            <person name="Gaertig J."/>
            <person name="Frankel J."/>
            <person name="Tsao C.-C."/>
            <person name="Gorovsky M.A."/>
            <person name="Keeling P.J."/>
            <person name="Waller R.F."/>
            <person name="Patron N.J."/>
            <person name="Cherry J.M."/>
            <person name="Stover N.A."/>
            <person name="Krieger C.J."/>
            <person name="del Toro C."/>
            <person name="Ryder H.F."/>
            <person name="Williamson S.C."/>
            <person name="Barbeau R.A."/>
            <person name="Hamilton E.P."/>
            <person name="Orias E."/>
        </authorList>
    </citation>
    <scope>NUCLEOTIDE SEQUENCE [LARGE SCALE GENOMIC DNA]</scope>
    <source>
        <strain evidence="6">SB210</strain>
    </source>
</reference>
<feature type="region of interest" description="Disordered" evidence="2">
    <location>
        <begin position="42"/>
        <end position="74"/>
    </location>
</feature>
<protein>
    <submittedName>
        <fullName evidence="5">C2 domain protein</fullName>
    </submittedName>
</protein>
<feature type="transmembrane region" description="Helical" evidence="3">
    <location>
        <begin position="708"/>
        <end position="729"/>
    </location>
</feature>
<keyword evidence="3" id="KW-0812">Transmembrane</keyword>
<dbReference type="Gene3D" id="2.60.40.150">
    <property type="entry name" value="C2 domain"/>
    <property type="match status" value="1"/>
</dbReference>
<organism evidence="5 6">
    <name type="scientific">Tetrahymena thermophila (strain SB210)</name>
    <dbReference type="NCBI Taxonomy" id="312017"/>
    <lineage>
        <taxon>Eukaryota</taxon>
        <taxon>Sar</taxon>
        <taxon>Alveolata</taxon>
        <taxon>Ciliophora</taxon>
        <taxon>Intramacronucleata</taxon>
        <taxon>Oligohymenophorea</taxon>
        <taxon>Hymenostomatida</taxon>
        <taxon>Tetrahymenina</taxon>
        <taxon>Tetrahymenidae</taxon>
        <taxon>Tetrahymena</taxon>
    </lineage>
</organism>
<dbReference type="EMBL" id="GG662622">
    <property type="protein sequence ID" value="EAR85384.2"/>
    <property type="molecule type" value="Genomic_DNA"/>
</dbReference>
<evidence type="ECO:0000313" key="6">
    <source>
        <dbReference type="Proteomes" id="UP000009168"/>
    </source>
</evidence>
<feature type="coiled-coil region" evidence="1">
    <location>
        <begin position="361"/>
        <end position="402"/>
    </location>
</feature>
<dbReference type="SMART" id="SM00239">
    <property type="entry name" value="C2"/>
    <property type="match status" value="1"/>
</dbReference>
<feature type="domain" description="C2" evidence="4">
    <location>
        <begin position="412"/>
        <end position="501"/>
    </location>
</feature>
<accession>I7MD28</accession>
<dbReference type="SUPFAM" id="SSF49562">
    <property type="entry name" value="C2 domain (Calcium/lipid-binding domain, CaLB)"/>
    <property type="match status" value="1"/>
</dbReference>
<keyword evidence="3" id="KW-0472">Membrane</keyword>
<dbReference type="InterPro" id="IPR000008">
    <property type="entry name" value="C2_dom"/>
</dbReference>
<proteinExistence type="predicted"/>
<feature type="region of interest" description="Disordered" evidence="2">
    <location>
        <begin position="584"/>
        <end position="605"/>
    </location>
</feature>
<dbReference type="CDD" id="cd00030">
    <property type="entry name" value="C2"/>
    <property type="match status" value="1"/>
</dbReference>
<dbReference type="eggNOG" id="ENOG502SIM0">
    <property type="taxonomic scope" value="Eukaryota"/>
</dbReference>
<gene>
    <name evidence="5" type="ORF">TTHERM_00471630</name>
</gene>
<dbReference type="KEGG" id="tet:TTHERM_00471630"/>
<name>I7MD28_TETTS</name>
<dbReference type="RefSeq" id="XP_001033047.2">
    <property type="nucleotide sequence ID" value="XM_001033047.2"/>
</dbReference>
<evidence type="ECO:0000256" key="1">
    <source>
        <dbReference type="SAM" id="Coils"/>
    </source>
</evidence>
<dbReference type="InParanoid" id="I7MD28"/>